<sequence length="113" mass="12792">FHHANKINGQAFDMNKPMFAAAKGQYERWVISGVGDMMLHPFHIHGTQFRILSENGKPPATHRAGWKDTVKVEGNVSEVLVKFNHEAPKEHAYMAHCHLLEHEDTGMMLGFTV</sequence>
<gene>
    <name evidence="3" type="ORF">Q604_UNBC07858G0001</name>
</gene>
<accession>W1Y6F0</accession>
<name>W1Y6F0_9ZZZZ</name>
<feature type="domain" description="Plastocyanin-like" evidence="2">
    <location>
        <begin position="6"/>
        <end position="113"/>
    </location>
</feature>
<dbReference type="InterPro" id="IPR008972">
    <property type="entry name" value="Cupredoxin"/>
</dbReference>
<dbReference type="Gene3D" id="2.60.40.420">
    <property type="entry name" value="Cupredoxins - blue copper proteins"/>
    <property type="match status" value="1"/>
</dbReference>
<reference evidence="3" key="1">
    <citation type="submission" date="2013-12" db="EMBL/GenBank/DDBJ databases">
        <title>A Varibaculum cambriense genome reconstructed from a premature infant gut community with otherwise low bacterial novelty that shifts toward anaerobic metabolism during the third week of life.</title>
        <authorList>
            <person name="Brown C.T."/>
            <person name="Sharon I."/>
            <person name="Thomas B.C."/>
            <person name="Castelle C.J."/>
            <person name="Morowitz M.J."/>
            <person name="Banfield J.F."/>
        </authorList>
    </citation>
    <scope>NUCLEOTIDE SEQUENCE</scope>
</reference>
<dbReference type="Pfam" id="PF07731">
    <property type="entry name" value="Cu-oxidase_2"/>
    <property type="match status" value="1"/>
</dbReference>
<keyword evidence="1" id="KW-0479">Metal-binding</keyword>
<dbReference type="GO" id="GO:0016491">
    <property type="term" value="F:oxidoreductase activity"/>
    <property type="evidence" value="ECO:0007669"/>
    <property type="project" value="InterPro"/>
</dbReference>
<evidence type="ECO:0000256" key="1">
    <source>
        <dbReference type="ARBA" id="ARBA00022723"/>
    </source>
</evidence>
<dbReference type="InterPro" id="IPR011706">
    <property type="entry name" value="Cu-oxidase_C"/>
</dbReference>
<evidence type="ECO:0000259" key="2">
    <source>
        <dbReference type="Pfam" id="PF07731"/>
    </source>
</evidence>
<dbReference type="GO" id="GO:0005507">
    <property type="term" value="F:copper ion binding"/>
    <property type="evidence" value="ECO:0007669"/>
    <property type="project" value="InterPro"/>
</dbReference>
<comment type="caution">
    <text evidence="3">The sequence shown here is derived from an EMBL/GenBank/DDBJ whole genome shotgun (WGS) entry which is preliminary data.</text>
</comment>
<dbReference type="InterPro" id="IPR002355">
    <property type="entry name" value="Cu_oxidase_Cu_BS"/>
</dbReference>
<dbReference type="AlphaFoldDB" id="W1Y6F0"/>
<proteinExistence type="predicted"/>
<protein>
    <submittedName>
        <fullName evidence="3">Multicopper oxidase</fullName>
    </submittedName>
</protein>
<evidence type="ECO:0000313" key="3">
    <source>
        <dbReference type="EMBL" id="ETJ37966.1"/>
    </source>
</evidence>
<organism evidence="3">
    <name type="scientific">human gut metagenome</name>
    <dbReference type="NCBI Taxonomy" id="408170"/>
    <lineage>
        <taxon>unclassified sequences</taxon>
        <taxon>metagenomes</taxon>
        <taxon>organismal metagenomes</taxon>
    </lineage>
</organism>
<dbReference type="SUPFAM" id="SSF49503">
    <property type="entry name" value="Cupredoxins"/>
    <property type="match status" value="1"/>
</dbReference>
<dbReference type="PROSITE" id="PS00080">
    <property type="entry name" value="MULTICOPPER_OXIDASE2"/>
    <property type="match status" value="1"/>
</dbReference>
<dbReference type="EMBL" id="AZMM01007858">
    <property type="protein sequence ID" value="ETJ37966.1"/>
    <property type="molecule type" value="Genomic_DNA"/>
</dbReference>
<dbReference type="CDD" id="cd13890">
    <property type="entry name" value="CuRO_3_CueO_FtsP"/>
    <property type="match status" value="1"/>
</dbReference>
<feature type="non-terminal residue" evidence="3">
    <location>
        <position position="1"/>
    </location>
</feature>